<dbReference type="PANTHER" id="PTHR14094">
    <property type="entry name" value="SIGNAL RECOGNITION PARTICLE 72"/>
    <property type="match status" value="1"/>
</dbReference>
<accession>A0A2B7XCY4</accession>
<evidence type="ECO:0000256" key="9">
    <source>
        <dbReference type="PIRNR" id="PIRNR038922"/>
    </source>
</evidence>
<comment type="function">
    <text evidence="9">Component of the signal recognition particle (SRP) complex, a ribonucleoprotein complex that mediates the cotranslational targeting of secretory and membrane proteins to the endoplasmic reticulum (ER).</text>
</comment>
<evidence type="ECO:0000256" key="10">
    <source>
        <dbReference type="SAM" id="MobiDB-lite"/>
    </source>
</evidence>
<evidence type="ECO:0000256" key="2">
    <source>
        <dbReference type="ARBA" id="ARBA00004496"/>
    </source>
</evidence>
<reference evidence="12 13" key="1">
    <citation type="submission" date="2017-10" db="EMBL/GenBank/DDBJ databases">
        <title>Comparative genomics in systemic dimorphic fungi from Ajellomycetaceae.</title>
        <authorList>
            <person name="Munoz J.F."/>
            <person name="Mcewen J.G."/>
            <person name="Clay O.K."/>
            <person name="Cuomo C.A."/>
        </authorList>
    </citation>
    <scope>NUCLEOTIDE SEQUENCE [LARGE SCALE GENOMIC DNA]</scope>
    <source>
        <strain evidence="12 13">UAMH130</strain>
    </source>
</reference>
<comment type="subcellular location">
    <subcellularLocation>
        <location evidence="2 9">Cytoplasm</location>
    </subcellularLocation>
    <subcellularLocation>
        <location evidence="1">Endoplasmic reticulum</location>
    </subcellularLocation>
</comment>
<dbReference type="PIRSF" id="PIRSF038922">
    <property type="entry name" value="SRP72"/>
    <property type="match status" value="1"/>
</dbReference>
<keyword evidence="7 9" id="KW-0733">Signal recognition particle</keyword>
<dbReference type="AlphaFoldDB" id="A0A2B7XCY4"/>
<dbReference type="SUPFAM" id="SSF48452">
    <property type="entry name" value="TPR-like"/>
    <property type="match status" value="1"/>
</dbReference>
<evidence type="ECO:0000256" key="5">
    <source>
        <dbReference type="ARBA" id="ARBA00022490"/>
    </source>
</evidence>
<name>A0A2B7XCY4_9EURO</name>
<keyword evidence="8 9" id="KW-0687">Ribonucleoprotein</keyword>
<gene>
    <name evidence="12" type="ORF">GX51_02220</name>
</gene>
<dbReference type="Gene3D" id="1.25.40.10">
    <property type="entry name" value="Tetratricopeptide repeat domain"/>
    <property type="match status" value="1"/>
</dbReference>
<sequence length="656" mass="71006">MATQSISALLQRSTIDDHEEVIKACNAALKTSKNDLNALHVKTVALVKLDRFEDAIRVIEDGGDALKKKVPLEWSYALYKVGKLEDAIKLAASVGTGRGGKHVEAQATYRAENFRRAAEVYKELSAENPAFVGEQNDLRINSRAADAQLQWSGLASQVQNTRPSREELESFETTYNVACGAIGRGELETGEVLLKRAKELCKSSEDLTPEDKVAELLPIAVQQLYVALKQGKSDEAKSLADEINIAEIPEISTKKIAQNNILLTSQAESNPYILHKQFHQIPTSTDGDKLFSFQSRPLTGNAYVVDLLVRKFDGIERSTAKALSQHPAPTTSPDINALSIFNIAAHSRDGSGKAGLQEGLPLLAKRPNDIGLVLTLIQLYVSAGNVNSAISVLEAFFKRLDQSISESDKDIRFNPGLIGILVSLYKIQGRKSHIKSELSKAASHWQSRSDKSPALLRAAGSSLLTSGEPTDLALAGKIFTELYSADPNDQFATAGYVSSYAITSPDKVSSTVDKLSPVQDLIADVDVSSLEAAGIPSTTTSILPTASSLAVGASSRKRPAADDANKKETAKKRVRKSRLPKDYDPNKKPDPERWLPLRDRSSYRPKGKKGKQRAAERTQGGVVNEKSEESAASTPVIQAKGQGGGNQKKKKGKGKK</sequence>
<dbReference type="Pfam" id="PF08492">
    <property type="entry name" value="SRP72"/>
    <property type="match status" value="1"/>
</dbReference>
<dbReference type="Proteomes" id="UP000224080">
    <property type="component" value="Unassembled WGS sequence"/>
</dbReference>
<dbReference type="InterPro" id="IPR031545">
    <property type="entry name" value="SRP72_TPR-like"/>
</dbReference>
<evidence type="ECO:0000256" key="3">
    <source>
        <dbReference type="ARBA" id="ARBA00007676"/>
    </source>
</evidence>
<dbReference type="FunFam" id="1.25.40.10:FF:000512">
    <property type="entry name" value="Signal recognition particle subunit SRP72"/>
    <property type="match status" value="1"/>
</dbReference>
<dbReference type="GO" id="GO:0008312">
    <property type="term" value="F:7S RNA binding"/>
    <property type="evidence" value="ECO:0007669"/>
    <property type="project" value="InterPro"/>
</dbReference>
<evidence type="ECO:0000259" key="11">
    <source>
        <dbReference type="Pfam" id="PF08492"/>
    </source>
</evidence>
<dbReference type="InterPro" id="IPR026270">
    <property type="entry name" value="SRP72"/>
</dbReference>
<evidence type="ECO:0000256" key="7">
    <source>
        <dbReference type="ARBA" id="ARBA00023135"/>
    </source>
</evidence>
<keyword evidence="5 9" id="KW-0963">Cytoplasm</keyword>
<dbReference type="EMBL" id="PDNC01000019">
    <property type="protein sequence ID" value="PGH06779.1"/>
    <property type="molecule type" value="Genomic_DNA"/>
</dbReference>
<protein>
    <recommendedName>
        <fullName evidence="4 9">Signal recognition particle subunit SRP72</fullName>
    </recommendedName>
</protein>
<dbReference type="STRING" id="2060905.A0A2B7XCY4"/>
<dbReference type="InterPro" id="IPR013699">
    <property type="entry name" value="Signal_recog_part_SRP72_RNA-bd"/>
</dbReference>
<comment type="caution">
    <text evidence="12">The sequence shown here is derived from an EMBL/GenBank/DDBJ whole genome shotgun (WGS) entry which is preliminary data.</text>
</comment>
<evidence type="ECO:0000256" key="4">
    <source>
        <dbReference type="ARBA" id="ARBA00018350"/>
    </source>
</evidence>
<feature type="compositionally biased region" description="Basic and acidic residues" evidence="10">
    <location>
        <begin position="579"/>
        <end position="602"/>
    </location>
</feature>
<proteinExistence type="inferred from homology"/>
<dbReference type="GO" id="GO:0006614">
    <property type="term" value="P:SRP-dependent cotranslational protein targeting to membrane"/>
    <property type="evidence" value="ECO:0007669"/>
    <property type="project" value="UniProtKB-UniRule"/>
</dbReference>
<feature type="compositionally biased region" description="Basic residues" evidence="10">
    <location>
        <begin position="569"/>
        <end position="578"/>
    </location>
</feature>
<evidence type="ECO:0000256" key="6">
    <source>
        <dbReference type="ARBA" id="ARBA00022824"/>
    </source>
</evidence>
<feature type="domain" description="Signal recognition particle SRP72 subunit RNA-binding" evidence="11">
    <location>
        <begin position="556"/>
        <end position="605"/>
    </location>
</feature>
<evidence type="ECO:0000256" key="8">
    <source>
        <dbReference type="ARBA" id="ARBA00023274"/>
    </source>
</evidence>
<keyword evidence="6" id="KW-0256">Endoplasmic reticulum</keyword>
<dbReference type="GO" id="GO:0043022">
    <property type="term" value="F:ribosome binding"/>
    <property type="evidence" value="ECO:0007669"/>
    <property type="project" value="TreeGrafter"/>
</dbReference>
<feature type="compositionally biased region" description="Basic residues" evidence="10">
    <location>
        <begin position="647"/>
        <end position="656"/>
    </location>
</feature>
<feature type="region of interest" description="Disordered" evidence="10">
    <location>
        <begin position="549"/>
        <end position="656"/>
    </location>
</feature>
<evidence type="ECO:0000256" key="1">
    <source>
        <dbReference type="ARBA" id="ARBA00004240"/>
    </source>
</evidence>
<dbReference type="GO" id="GO:0005786">
    <property type="term" value="C:signal recognition particle, endoplasmic reticulum targeting"/>
    <property type="evidence" value="ECO:0007669"/>
    <property type="project" value="UniProtKB-UniRule"/>
</dbReference>
<evidence type="ECO:0000313" key="13">
    <source>
        <dbReference type="Proteomes" id="UP000224080"/>
    </source>
</evidence>
<feature type="compositionally biased region" description="Basic residues" evidence="10">
    <location>
        <begin position="603"/>
        <end position="612"/>
    </location>
</feature>
<comment type="similarity">
    <text evidence="3 9">Belongs to the SRP72 family.</text>
</comment>
<organism evidence="12 13">
    <name type="scientific">Blastomyces parvus</name>
    <dbReference type="NCBI Taxonomy" id="2060905"/>
    <lineage>
        <taxon>Eukaryota</taxon>
        <taxon>Fungi</taxon>
        <taxon>Dikarya</taxon>
        <taxon>Ascomycota</taxon>
        <taxon>Pezizomycotina</taxon>
        <taxon>Eurotiomycetes</taxon>
        <taxon>Eurotiomycetidae</taxon>
        <taxon>Onygenales</taxon>
        <taxon>Ajellomycetaceae</taxon>
        <taxon>Blastomyces</taxon>
    </lineage>
</organism>
<dbReference type="PANTHER" id="PTHR14094:SF9">
    <property type="entry name" value="SIGNAL RECOGNITION PARTICLE SUBUNIT SRP72"/>
    <property type="match status" value="1"/>
</dbReference>
<evidence type="ECO:0000313" key="12">
    <source>
        <dbReference type="EMBL" id="PGH06779.1"/>
    </source>
</evidence>
<feature type="compositionally biased region" description="Basic and acidic residues" evidence="10">
    <location>
        <begin position="559"/>
        <end position="568"/>
    </location>
</feature>
<dbReference type="InterPro" id="IPR011990">
    <property type="entry name" value="TPR-like_helical_dom_sf"/>
</dbReference>
<dbReference type="GO" id="GO:0005783">
    <property type="term" value="C:endoplasmic reticulum"/>
    <property type="evidence" value="ECO:0007669"/>
    <property type="project" value="UniProtKB-SubCell"/>
</dbReference>
<dbReference type="Pfam" id="PF17004">
    <property type="entry name" value="SRP_TPR_like"/>
    <property type="match status" value="1"/>
</dbReference>
<dbReference type="OrthoDB" id="5421607at2759"/>
<keyword evidence="13" id="KW-1185">Reference proteome</keyword>